<evidence type="ECO:0000313" key="2">
    <source>
        <dbReference type="Proteomes" id="UP000005950"/>
    </source>
</evidence>
<accession>B9YAY9</accession>
<dbReference type="HOGENOM" id="CLU_3099616_0_0_9"/>
<dbReference type="STRING" id="545696.HOLDEFILI_02996"/>
<reference evidence="1 2" key="1">
    <citation type="submission" date="2008-12" db="EMBL/GenBank/DDBJ databases">
        <authorList>
            <person name="Fulton L."/>
            <person name="Clifton S."/>
            <person name="Fulton B."/>
            <person name="Xu J."/>
            <person name="Minx P."/>
            <person name="Pepin K.H."/>
            <person name="Johnson M."/>
            <person name="Bhonagiri V."/>
            <person name="Nash W.E."/>
            <person name="Mardis E.R."/>
            <person name="Wilson R.K."/>
        </authorList>
    </citation>
    <scope>NUCLEOTIDE SEQUENCE [LARGE SCALE GENOMIC DNA]</scope>
    <source>
        <strain evidence="1 2">DSM 12042</strain>
    </source>
</reference>
<proteinExistence type="predicted"/>
<name>B9YAY9_9FIRM</name>
<protein>
    <submittedName>
        <fullName evidence="1">Uncharacterized protein</fullName>
    </submittedName>
</protein>
<dbReference type="EMBL" id="ACCF01000191">
    <property type="protein sequence ID" value="EEF66848.1"/>
    <property type="molecule type" value="Genomic_DNA"/>
</dbReference>
<dbReference type="AlphaFoldDB" id="B9YAY9"/>
<dbReference type="Proteomes" id="UP000005950">
    <property type="component" value="Unassembled WGS sequence"/>
</dbReference>
<reference evidence="1 2" key="2">
    <citation type="submission" date="2009-02" db="EMBL/GenBank/DDBJ databases">
        <title>Draft genome sequence of Holdemania filiformis DSM 12042.</title>
        <authorList>
            <person name="Sudarsanam P."/>
            <person name="Ley R."/>
            <person name="Guruge J."/>
            <person name="Turnbaugh P.J."/>
            <person name="Mahowald M."/>
            <person name="Liep D."/>
            <person name="Gordon J."/>
        </authorList>
    </citation>
    <scope>NUCLEOTIDE SEQUENCE [LARGE SCALE GENOMIC DNA]</scope>
    <source>
        <strain evidence="1 2">DSM 12042</strain>
    </source>
</reference>
<sequence>MPGSLVPHEGNLFFVSKGKAGCVYFADIRSKMIFIRSDPLCIQRGNDKILP</sequence>
<evidence type="ECO:0000313" key="1">
    <source>
        <dbReference type="EMBL" id="EEF66848.1"/>
    </source>
</evidence>
<comment type="caution">
    <text evidence="1">The sequence shown here is derived from an EMBL/GenBank/DDBJ whole genome shotgun (WGS) entry which is preliminary data.</text>
</comment>
<organism evidence="1 2">
    <name type="scientific">Holdemania filiformis DSM 12042</name>
    <dbReference type="NCBI Taxonomy" id="545696"/>
    <lineage>
        <taxon>Bacteria</taxon>
        <taxon>Bacillati</taxon>
        <taxon>Bacillota</taxon>
        <taxon>Erysipelotrichia</taxon>
        <taxon>Erysipelotrichales</taxon>
        <taxon>Erysipelotrichaceae</taxon>
        <taxon>Holdemania</taxon>
    </lineage>
</organism>
<gene>
    <name evidence="1" type="ORF">HOLDEFILI_02996</name>
</gene>